<gene>
    <name evidence="3" type="ORF">MAGb_0520</name>
</gene>
<reference evidence="3 4" key="1">
    <citation type="journal article" date="2012" name="Appl. Environ. Microbiol.">
        <title>Emergence of Atypical Mycoplasma agalactiae Strains Harboring a New Prophage and Associated with an Alpine Wild Ungulate Mortality Episode.</title>
        <authorList>
            <person name="Tardy F."/>
            <person name="Baranowski E."/>
            <person name="Nouvel L.X."/>
            <person name="Mick V."/>
            <person name="Manso-Silvan L."/>
            <person name="Thiaucourt F."/>
            <person name="Thebault P."/>
            <person name="Breton M."/>
            <person name="Sirand-Pugnet P."/>
            <person name="Blanchard A."/>
            <person name="Garnier A."/>
            <person name="Gibert P."/>
            <person name="Game Y."/>
            <person name="Poumarat F."/>
            <person name="Citti C."/>
        </authorList>
    </citation>
    <scope>NUCLEOTIDE SEQUENCE [LARGE SCALE GENOMIC DNA]</scope>
    <source>
        <strain evidence="3 4">14628</strain>
    </source>
</reference>
<comment type="caution">
    <text evidence="3">The sequence shown here is derived from an EMBL/GenBank/DDBJ whole genome shotgun (WGS) entry which is preliminary data.</text>
</comment>
<dbReference type="PATRIC" id="fig|1110504.5.peg.52"/>
<feature type="coiled-coil region" evidence="1">
    <location>
        <begin position="175"/>
        <end position="302"/>
    </location>
</feature>
<evidence type="ECO:0000256" key="1">
    <source>
        <dbReference type="SAM" id="Coils"/>
    </source>
</evidence>
<proteinExistence type="predicted"/>
<feature type="chain" id="PRO_5005684749" evidence="2">
    <location>
        <begin position="28"/>
        <end position="306"/>
    </location>
</feature>
<organism evidence="3 4">
    <name type="scientific">Mycoplasmopsis agalactiae 14628</name>
    <dbReference type="NCBI Taxonomy" id="1110504"/>
    <lineage>
        <taxon>Bacteria</taxon>
        <taxon>Bacillati</taxon>
        <taxon>Mycoplasmatota</taxon>
        <taxon>Mycoplasmoidales</taxon>
        <taxon>Metamycoplasmataceae</taxon>
        <taxon>Mycoplasmopsis</taxon>
    </lineage>
</organism>
<evidence type="ECO:0000313" key="4">
    <source>
        <dbReference type="Proteomes" id="UP000003181"/>
    </source>
</evidence>
<evidence type="ECO:0000313" key="3">
    <source>
        <dbReference type="EMBL" id="EIN15367.1"/>
    </source>
</evidence>
<name>I5D6Q8_MYCAA</name>
<dbReference type="RefSeq" id="WP_004023827.1">
    <property type="nucleotide sequence ID" value="NZ_AJPR01000003.1"/>
</dbReference>
<accession>I5D6Q8</accession>
<evidence type="ECO:0000256" key="2">
    <source>
        <dbReference type="SAM" id="SignalP"/>
    </source>
</evidence>
<sequence>MNKKFKILTPIAAVSVVAAIITSAVFASPQIINKSRLEKLNDPINPFGEPKNIELKTDTEKVEKILNSESSDKSDINELIKNNAISTSNRTSTNNAINQPYKNNDWFLNTKFWEDLNFDFIGFDEENKQNEDKKKAEKSKLDKKAESKNDAWYNNTKFWENLDFDFIASDLKSYQTDTKAEIEKIKEIIEEKEKEIHSVNEKSPEENKIKEKSVDDLEKMLAELEKRLFGSFRDAVIAKEKIDKEISDLEKNKEDNNDSKLEEYINKRKDAGEKLTKENDEYFAYKKVIEELQAKLKKLSKSKNSA</sequence>
<dbReference type="OrthoDB" id="397945at2"/>
<feature type="signal peptide" evidence="2">
    <location>
        <begin position="1"/>
        <end position="27"/>
    </location>
</feature>
<protein>
    <submittedName>
        <fullName evidence="3">Uncharacterized protein</fullName>
    </submittedName>
</protein>
<keyword evidence="2" id="KW-0732">Signal</keyword>
<dbReference type="Proteomes" id="UP000003181">
    <property type="component" value="Unassembled WGS sequence"/>
</dbReference>
<dbReference type="AlphaFoldDB" id="I5D6Q8"/>
<keyword evidence="1" id="KW-0175">Coiled coil</keyword>
<dbReference type="EMBL" id="AJPR01000003">
    <property type="protein sequence ID" value="EIN15367.1"/>
    <property type="molecule type" value="Genomic_DNA"/>
</dbReference>